<evidence type="ECO:0000313" key="2">
    <source>
        <dbReference type="Proteomes" id="UP001055072"/>
    </source>
</evidence>
<protein>
    <submittedName>
        <fullName evidence="1">Uncharacterized protein</fullName>
    </submittedName>
</protein>
<sequence>MQRIPSTRRQIRYVTSCLYANTELHLQPPLSSNTPHAGYFPIIPSPSPLVSFNLHPSAKDGTQSVFIAPDTPTLRIAGTDFSQRFEDVSGLTFPDRDSLTLVVELSGGESETIVVPYVADYLGAPFIDSAFCKSFLLPSFLDSLNSRNYSWEVNCVANSTTNFGVDPKPPSSSAQDSPTNPPNASLALPSSTSHPLTL</sequence>
<comment type="caution">
    <text evidence="1">The sequence shown here is derived from an EMBL/GenBank/DDBJ whole genome shotgun (WGS) entry which is preliminary data.</text>
</comment>
<gene>
    <name evidence="1" type="ORF">BDY19DRAFT_996903</name>
</gene>
<keyword evidence="2" id="KW-1185">Reference proteome</keyword>
<dbReference type="Proteomes" id="UP001055072">
    <property type="component" value="Unassembled WGS sequence"/>
</dbReference>
<accession>A0ACB8TTK8</accession>
<reference evidence="1" key="1">
    <citation type="journal article" date="2021" name="Environ. Microbiol.">
        <title>Gene family expansions and transcriptome signatures uncover fungal adaptations to wood decay.</title>
        <authorList>
            <person name="Hage H."/>
            <person name="Miyauchi S."/>
            <person name="Viragh M."/>
            <person name="Drula E."/>
            <person name="Min B."/>
            <person name="Chaduli D."/>
            <person name="Navarro D."/>
            <person name="Favel A."/>
            <person name="Norest M."/>
            <person name="Lesage-Meessen L."/>
            <person name="Balint B."/>
            <person name="Merenyi Z."/>
            <person name="de Eugenio L."/>
            <person name="Morin E."/>
            <person name="Martinez A.T."/>
            <person name="Baldrian P."/>
            <person name="Stursova M."/>
            <person name="Martinez M.J."/>
            <person name="Novotny C."/>
            <person name="Magnuson J.K."/>
            <person name="Spatafora J.W."/>
            <person name="Maurice S."/>
            <person name="Pangilinan J."/>
            <person name="Andreopoulos W."/>
            <person name="LaButti K."/>
            <person name="Hundley H."/>
            <person name="Na H."/>
            <person name="Kuo A."/>
            <person name="Barry K."/>
            <person name="Lipzen A."/>
            <person name="Henrissat B."/>
            <person name="Riley R."/>
            <person name="Ahrendt S."/>
            <person name="Nagy L.G."/>
            <person name="Grigoriev I.V."/>
            <person name="Martin F."/>
            <person name="Rosso M.N."/>
        </authorList>
    </citation>
    <scope>NUCLEOTIDE SEQUENCE</scope>
    <source>
        <strain evidence="1">CBS 384.51</strain>
    </source>
</reference>
<proteinExistence type="predicted"/>
<name>A0ACB8TTK8_9APHY</name>
<evidence type="ECO:0000313" key="1">
    <source>
        <dbReference type="EMBL" id="KAI0085370.1"/>
    </source>
</evidence>
<organism evidence="1 2">
    <name type="scientific">Irpex rosettiformis</name>
    <dbReference type="NCBI Taxonomy" id="378272"/>
    <lineage>
        <taxon>Eukaryota</taxon>
        <taxon>Fungi</taxon>
        <taxon>Dikarya</taxon>
        <taxon>Basidiomycota</taxon>
        <taxon>Agaricomycotina</taxon>
        <taxon>Agaricomycetes</taxon>
        <taxon>Polyporales</taxon>
        <taxon>Irpicaceae</taxon>
        <taxon>Irpex</taxon>
    </lineage>
</organism>
<dbReference type="EMBL" id="MU274932">
    <property type="protein sequence ID" value="KAI0085370.1"/>
    <property type="molecule type" value="Genomic_DNA"/>
</dbReference>